<dbReference type="AlphaFoldDB" id="A0A6J7JXN0"/>
<feature type="domain" description="Glycosyl transferase family 1" evidence="1">
    <location>
        <begin position="214"/>
        <end position="348"/>
    </location>
</feature>
<dbReference type="InterPro" id="IPR050194">
    <property type="entry name" value="Glycosyltransferase_grp1"/>
</dbReference>
<dbReference type="SUPFAM" id="SSF53756">
    <property type="entry name" value="UDP-Glycosyltransferase/glycogen phosphorylase"/>
    <property type="match status" value="1"/>
</dbReference>
<dbReference type="PANTHER" id="PTHR45947:SF3">
    <property type="entry name" value="SULFOQUINOVOSYL TRANSFERASE SQD2"/>
    <property type="match status" value="1"/>
</dbReference>
<dbReference type="EMBL" id="CAFBNL010000018">
    <property type="protein sequence ID" value="CAB4947807.1"/>
    <property type="molecule type" value="Genomic_DNA"/>
</dbReference>
<evidence type="ECO:0000259" key="1">
    <source>
        <dbReference type="Pfam" id="PF00534"/>
    </source>
</evidence>
<protein>
    <submittedName>
        <fullName evidence="2">Unannotated protein</fullName>
    </submittedName>
</protein>
<reference evidence="2" key="1">
    <citation type="submission" date="2020-05" db="EMBL/GenBank/DDBJ databases">
        <authorList>
            <person name="Chiriac C."/>
            <person name="Salcher M."/>
            <person name="Ghai R."/>
            <person name="Kavagutti S V."/>
        </authorList>
    </citation>
    <scope>NUCLEOTIDE SEQUENCE</scope>
</reference>
<proteinExistence type="predicted"/>
<name>A0A6J7JXN0_9ZZZZ</name>
<dbReference type="PANTHER" id="PTHR45947">
    <property type="entry name" value="SULFOQUINOVOSYL TRANSFERASE SQD2"/>
    <property type="match status" value="1"/>
</dbReference>
<dbReference type="Gene3D" id="3.40.50.2000">
    <property type="entry name" value="Glycogen Phosphorylase B"/>
    <property type="match status" value="2"/>
</dbReference>
<sequence length="384" mass="42371">MGRLQRRREVRGGYRSKQGAIKTAIVHDHLVQTGGAERVLLAFARALPGSEIYTSFYEPTATYPDMHGLKINPMPINRIKALRSHHRLAFPLLAPSFSATKIDADVTLCSSAGWSHGVRTTGSKITYWHAPARWLYQLDEYAGKRRAIRYAARAMAPLLGPWDRHAAATIDRHVANSTLIQRRVSELYDVEVELLAPPLTFRVDGPLDESLKIEPGFVLCVSRLLPYKNVDVVIEAIRRTPHLRLVIVGRGPEADRLHSLAPKNTLFLEGVTDAQLRSLYRDCTALVAAAHEDFGLTPIEAAAFGKPCAVLASGGFLDTVVDGETGFTFQTPTPEEVATAIDRVLRESWVTQTLVARADLFSEAAFAKRLRELVETAGGEIKST</sequence>
<gene>
    <name evidence="2" type="ORF">UFOPK3789_00489</name>
</gene>
<dbReference type="GO" id="GO:0016757">
    <property type="term" value="F:glycosyltransferase activity"/>
    <property type="evidence" value="ECO:0007669"/>
    <property type="project" value="InterPro"/>
</dbReference>
<organism evidence="2">
    <name type="scientific">freshwater metagenome</name>
    <dbReference type="NCBI Taxonomy" id="449393"/>
    <lineage>
        <taxon>unclassified sequences</taxon>
        <taxon>metagenomes</taxon>
        <taxon>ecological metagenomes</taxon>
    </lineage>
</organism>
<evidence type="ECO:0000313" key="2">
    <source>
        <dbReference type="EMBL" id="CAB4947807.1"/>
    </source>
</evidence>
<accession>A0A6J7JXN0</accession>
<dbReference type="InterPro" id="IPR001296">
    <property type="entry name" value="Glyco_trans_1"/>
</dbReference>
<dbReference type="Pfam" id="PF00534">
    <property type="entry name" value="Glycos_transf_1"/>
    <property type="match status" value="1"/>
</dbReference>